<evidence type="ECO:0008006" key="3">
    <source>
        <dbReference type="Google" id="ProtNLM"/>
    </source>
</evidence>
<accession>A0ABS1HKB6</accession>
<protein>
    <recommendedName>
        <fullName evidence="3">TonB-dependent receptor-like beta-barrel domain-containing protein</fullName>
    </recommendedName>
</protein>
<name>A0ABS1HKB6_9BACT</name>
<gene>
    <name evidence="1" type="ORF">JIV24_09645</name>
</gene>
<evidence type="ECO:0000313" key="1">
    <source>
        <dbReference type="EMBL" id="MBK3517594.1"/>
    </source>
</evidence>
<evidence type="ECO:0000313" key="2">
    <source>
        <dbReference type="Proteomes" id="UP000605676"/>
    </source>
</evidence>
<dbReference type="RefSeq" id="WP_200464822.1">
    <property type="nucleotide sequence ID" value="NZ_JAENRR010000018.1"/>
</dbReference>
<dbReference type="EMBL" id="JAENRR010000018">
    <property type="protein sequence ID" value="MBK3517594.1"/>
    <property type="molecule type" value="Genomic_DNA"/>
</dbReference>
<organism evidence="1 2">
    <name type="scientific">Carboxylicivirga marina</name>
    <dbReference type="NCBI Taxonomy" id="2800988"/>
    <lineage>
        <taxon>Bacteria</taxon>
        <taxon>Pseudomonadati</taxon>
        <taxon>Bacteroidota</taxon>
        <taxon>Bacteroidia</taxon>
        <taxon>Marinilabiliales</taxon>
        <taxon>Marinilabiliaceae</taxon>
        <taxon>Carboxylicivirga</taxon>
    </lineage>
</organism>
<keyword evidence="2" id="KW-1185">Reference proteome</keyword>
<proteinExistence type="predicted"/>
<sequence length="62" mass="7170">MNIMQPSLSADVLIGTQTLELDIQNISNAQSVVYDYRHPNKEIIEEGYQWALSPVINYRIEF</sequence>
<reference evidence="1 2" key="1">
    <citation type="submission" date="2021-01" db="EMBL/GenBank/DDBJ databases">
        <title>Carboxyliciviraga sp.nov., isolated from coastal sediments.</title>
        <authorList>
            <person name="Lu D."/>
            <person name="Zhang T."/>
        </authorList>
    </citation>
    <scope>NUCLEOTIDE SEQUENCE [LARGE SCALE GENOMIC DNA]</scope>
    <source>
        <strain evidence="1 2">N1Y132</strain>
    </source>
</reference>
<comment type="caution">
    <text evidence="1">The sequence shown here is derived from an EMBL/GenBank/DDBJ whole genome shotgun (WGS) entry which is preliminary data.</text>
</comment>
<dbReference type="Proteomes" id="UP000605676">
    <property type="component" value="Unassembled WGS sequence"/>
</dbReference>